<dbReference type="InterPro" id="IPR002869">
    <property type="entry name" value="Pyrv_flavodox_OxRed_cen"/>
</dbReference>
<dbReference type="InterPro" id="IPR019752">
    <property type="entry name" value="Pyrv/ketoisovalerate_OxRed_cat"/>
</dbReference>
<protein>
    <submittedName>
        <fullName evidence="3">Indolepyruvate oxidoreductase subunit beta</fullName>
    </submittedName>
</protein>
<name>A0ABX1TIT6_9GAMM</name>
<dbReference type="PANTHER" id="PTHR43854:SF1">
    <property type="entry name" value="INDOLEPYRUVATE OXIDOREDUCTASE SUBUNIT IORB"/>
    <property type="match status" value="1"/>
</dbReference>
<evidence type="ECO:0000313" key="3">
    <source>
        <dbReference type="EMBL" id="NMQ19303.1"/>
    </source>
</evidence>
<accession>A0ABX1TIT6</accession>
<dbReference type="EMBL" id="SPMZ01000023">
    <property type="protein sequence ID" value="NMQ19303.1"/>
    <property type="molecule type" value="Genomic_DNA"/>
</dbReference>
<dbReference type="RefSeq" id="WP_169248561.1">
    <property type="nucleotide sequence ID" value="NZ_SPMZ01000023.1"/>
</dbReference>
<dbReference type="InterPro" id="IPR052198">
    <property type="entry name" value="IorB_Oxidoreductase"/>
</dbReference>
<evidence type="ECO:0000259" key="2">
    <source>
        <dbReference type="Pfam" id="PF01558"/>
    </source>
</evidence>
<organism evidence="3 4">
    <name type="scientific">Candidatus Competibacter phosphatis</name>
    <dbReference type="NCBI Taxonomy" id="221280"/>
    <lineage>
        <taxon>Bacteria</taxon>
        <taxon>Pseudomonadati</taxon>
        <taxon>Pseudomonadota</taxon>
        <taxon>Gammaproteobacteria</taxon>
        <taxon>Candidatus Competibacteraceae</taxon>
        <taxon>Candidatus Competibacter</taxon>
    </lineage>
</organism>
<keyword evidence="1" id="KW-0560">Oxidoreductase</keyword>
<dbReference type="Gene3D" id="3.40.920.10">
    <property type="entry name" value="Pyruvate-ferredoxin oxidoreductase, PFOR, domain III"/>
    <property type="match status" value="1"/>
</dbReference>
<dbReference type="Pfam" id="PF01558">
    <property type="entry name" value="POR"/>
    <property type="match status" value="1"/>
</dbReference>
<gene>
    <name evidence="3" type="ORF">E4P82_08945</name>
</gene>
<reference evidence="3 4" key="1">
    <citation type="submission" date="2019-03" db="EMBL/GenBank/DDBJ databases">
        <title>Metabolic reconstructions from genomes of highly enriched 'Candidatus Accumulibacter' and 'Candidatus Competibacter' bioreactor populations.</title>
        <authorList>
            <person name="Annavajhala M.K."/>
            <person name="Welles L."/>
            <person name="Abbas B."/>
            <person name="Sorokin D."/>
            <person name="Park H."/>
            <person name="Van Loosdrecht M."/>
            <person name="Chandran K."/>
        </authorList>
    </citation>
    <scope>NUCLEOTIDE SEQUENCE [LARGE SCALE GENOMIC DNA]</scope>
    <source>
        <strain evidence="3 4">SBR_G</strain>
    </source>
</reference>
<proteinExistence type="predicted"/>
<keyword evidence="4" id="KW-1185">Reference proteome</keyword>
<dbReference type="SUPFAM" id="SSF53323">
    <property type="entry name" value="Pyruvate-ferredoxin oxidoreductase, PFOR, domain III"/>
    <property type="match status" value="1"/>
</dbReference>
<sequence>MLDGITNILVVGIGGQGVMTAAEMLARTALNQGYDVKKTEVAGMAQRGGVVSSHVRFGPRIYSPQIDPGEADLLIGFEAAEALRWLPYLRPTGVAMVNTLRLAPPVVSVGLYDYPADPIGELAQAGIEVHAFDAGAIATELGNAKLVNTIMLGAISDYLPFSAAVLRDCIIEGFRAYKPKLAEINAQAFDTGREAGHVQTSS</sequence>
<evidence type="ECO:0000313" key="4">
    <source>
        <dbReference type="Proteomes" id="UP000760480"/>
    </source>
</evidence>
<evidence type="ECO:0000256" key="1">
    <source>
        <dbReference type="ARBA" id="ARBA00023002"/>
    </source>
</evidence>
<dbReference type="Proteomes" id="UP000760480">
    <property type="component" value="Unassembled WGS sequence"/>
</dbReference>
<dbReference type="NCBIfam" id="NF005322">
    <property type="entry name" value="PRK06853.1-2"/>
    <property type="match status" value="1"/>
</dbReference>
<feature type="domain" description="Pyruvate/ketoisovalerate oxidoreductase catalytic" evidence="2">
    <location>
        <begin position="14"/>
        <end position="194"/>
    </location>
</feature>
<dbReference type="PANTHER" id="PTHR43854">
    <property type="entry name" value="INDOLEPYRUVATE OXIDOREDUCTASE SUBUNIT IORB"/>
    <property type="match status" value="1"/>
</dbReference>
<comment type="caution">
    <text evidence="3">The sequence shown here is derived from an EMBL/GenBank/DDBJ whole genome shotgun (WGS) entry which is preliminary data.</text>
</comment>